<sequence length="204" mass="22107">MSLHAHDISFAYPGAGAATGAGPILCGINLEVPPGVVVGLHGYSGAGKSTLAKILAGQLLPDAGQVTVDGQPLHHGTYLPVQLIQQHPERAIDARWRLNKVVRGISAETLERMGVEPDWLERYPLEVSGGQLQRINISRALDPRTKYVVADEITTMMDALLQADIWAGLIDEVQRRQLGLLVISHDHDLLRHVCDQVVALDELG</sequence>
<dbReference type="GO" id="GO:0016887">
    <property type="term" value="F:ATP hydrolysis activity"/>
    <property type="evidence" value="ECO:0007669"/>
    <property type="project" value="InterPro"/>
</dbReference>
<dbReference type="GO" id="GO:0005524">
    <property type="term" value="F:ATP binding"/>
    <property type="evidence" value="ECO:0007669"/>
    <property type="project" value="UniProtKB-KW"/>
</dbReference>
<dbReference type="AlphaFoldDB" id="A0A1H9VPE2"/>
<dbReference type="GO" id="GO:0055085">
    <property type="term" value="P:transmembrane transport"/>
    <property type="evidence" value="ECO:0007669"/>
    <property type="project" value="UniProtKB-ARBA"/>
</dbReference>
<name>A0A1H9VPE2_9CORY</name>
<dbReference type="Gene3D" id="3.40.50.300">
    <property type="entry name" value="P-loop containing nucleotide triphosphate hydrolases"/>
    <property type="match status" value="1"/>
</dbReference>
<evidence type="ECO:0000313" key="5">
    <source>
        <dbReference type="EMBL" id="SES23073.1"/>
    </source>
</evidence>
<evidence type="ECO:0000256" key="1">
    <source>
        <dbReference type="ARBA" id="ARBA00022448"/>
    </source>
</evidence>
<organism evidence="5 6">
    <name type="scientific">Corynebacterium cystitidis DSM 20524</name>
    <dbReference type="NCBI Taxonomy" id="1121357"/>
    <lineage>
        <taxon>Bacteria</taxon>
        <taxon>Bacillati</taxon>
        <taxon>Actinomycetota</taxon>
        <taxon>Actinomycetes</taxon>
        <taxon>Mycobacteriales</taxon>
        <taxon>Corynebacteriaceae</taxon>
        <taxon>Corynebacterium</taxon>
    </lineage>
</organism>
<dbReference type="Pfam" id="PF00005">
    <property type="entry name" value="ABC_tran"/>
    <property type="match status" value="1"/>
</dbReference>
<dbReference type="SUPFAM" id="SSF52540">
    <property type="entry name" value="P-loop containing nucleoside triphosphate hydrolases"/>
    <property type="match status" value="1"/>
</dbReference>
<proteinExistence type="predicted"/>
<dbReference type="PANTHER" id="PTHR43776:SF5">
    <property type="entry name" value="ATPASE COMPONENT OF ABC-TYPE TRANSPORT SYSTEM"/>
    <property type="match status" value="1"/>
</dbReference>
<keyword evidence="6" id="KW-1185">Reference proteome</keyword>
<evidence type="ECO:0000256" key="3">
    <source>
        <dbReference type="ARBA" id="ARBA00022840"/>
    </source>
</evidence>
<evidence type="ECO:0000313" key="6">
    <source>
        <dbReference type="Proteomes" id="UP000198929"/>
    </source>
</evidence>
<dbReference type="Proteomes" id="UP000198929">
    <property type="component" value="Unassembled WGS sequence"/>
</dbReference>
<dbReference type="PROSITE" id="PS50893">
    <property type="entry name" value="ABC_TRANSPORTER_2"/>
    <property type="match status" value="1"/>
</dbReference>
<dbReference type="InterPro" id="IPR027417">
    <property type="entry name" value="P-loop_NTPase"/>
</dbReference>
<dbReference type="SMART" id="SM00382">
    <property type="entry name" value="AAA"/>
    <property type="match status" value="1"/>
</dbReference>
<feature type="domain" description="ABC transporter" evidence="4">
    <location>
        <begin position="3"/>
        <end position="203"/>
    </location>
</feature>
<dbReference type="PROSITE" id="PS00211">
    <property type="entry name" value="ABC_TRANSPORTER_1"/>
    <property type="match status" value="1"/>
</dbReference>
<evidence type="ECO:0000259" key="4">
    <source>
        <dbReference type="PROSITE" id="PS50893"/>
    </source>
</evidence>
<dbReference type="PANTHER" id="PTHR43776">
    <property type="entry name" value="TRANSPORT ATP-BINDING PROTEIN"/>
    <property type="match status" value="1"/>
</dbReference>
<keyword evidence="2" id="KW-0547">Nucleotide-binding</keyword>
<keyword evidence="3 5" id="KW-0067">ATP-binding</keyword>
<dbReference type="InterPro" id="IPR050319">
    <property type="entry name" value="ABC_transp_ATP-bind"/>
</dbReference>
<keyword evidence="1" id="KW-0813">Transport</keyword>
<dbReference type="InterPro" id="IPR003439">
    <property type="entry name" value="ABC_transporter-like_ATP-bd"/>
</dbReference>
<reference evidence="6" key="1">
    <citation type="submission" date="2016-10" db="EMBL/GenBank/DDBJ databases">
        <authorList>
            <person name="Varghese N."/>
            <person name="Submissions S."/>
        </authorList>
    </citation>
    <scope>NUCLEOTIDE SEQUENCE [LARGE SCALE GENOMIC DNA]</scope>
    <source>
        <strain evidence="6">DSM 20524</strain>
    </source>
</reference>
<dbReference type="EMBL" id="FOGQ01000013">
    <property type="protein sequence ID" value="SES23073.1"/>
    <property type="molecule type" value="Genomic_DNA"/>
</dbReference>
<accession>A0A1H9VPE2</accession>
<dbReference type="RefSeq" id="WP_092260315.1">
    <property type="nucleotide sequence ID" value="NZ_CP047199.1"/>
</dbReference>
<evidence type="ECO:0000256" key="2">
    <source>
        <dbReference type="ARBA" id="ARBA00022741"/>
    </source>
</evidence>
<dbReference type="InterPro" id="IPR003593">
    <property type="entry name" value="AAA+_ATPase"/>
</dbReference>
<dbReference type="STRING" id="1121357.SAMN05661109_02313"/>
<dbReference type="InterPro" id="IPR017871">
    <property type="entry name" value="ABC_transporter-like_CS"/>
</dbReference>
<gene>
    <name evidence="5" type="ORF">SAMN05661109_02313</name>
</gene>
<protein>
    <submittedName>
        <fullName evidence="5">Peptide/nickel transport system ATP-binding protein</fullName>
    </submittedName>
</protein>